<keyword evidence="3" id="KW-1185">Reference proteome</keyword>
<dbReference type="EMBL" id="CM001220">
    <property type="protein sequence ID" value="KEH30637.1"/>
    <property type="molecule type" value="Genomic_DNA"/>
</dbReference>
<evidence type="ECO:0000313" key="1">
    <source>
        <dbReference type="EMBL" id="KEH30637.1"/>
    </source>
</evidence>
<dbReference type="HOGENOM" id="CLU_1752453_0_0_1"/>
<reference evidence="1 3" key="2">
    <citation type="journal article" date="2014" name="BMC Genomics">
        <title>An improved genome release (version Mt4.0) for the model legume Medicago truncatula.</title>
        <authorList>
            <person name="Tang H."/>
            <person name="Krishnakumar V."/>
            <person name="Bidwell S."/>
            <person name="Rosen B."/>
            <person name="Chan A."/>
            <person name="Zhou S."/>
            <person name="Gentzbittel L."/>
            <person name="Childs K.L."/>
            <person name="Yandell M."/>
            <person name="Gundlach H."/>
            <person name="Mayer K.F."/>
            <person name="Schwartz D.C."/>
            <person name="Town C.D."/>
        </authorList>
    </citation>
    <scope>GENOME REANNOTATION</scope>
    <source>
        <strain evidence="1">A17</strain>
        <strain evidence="2 3">cv. Jemalong A17</strain>
    </source>
</reference>
<accession>A0A072ULR0</accession>
<evidence type="ECO:0000313" key="2">
    <source>
        <dbReference type="EnsemblPlants" id="KEH30637"/>
    </source>
</evidence>
<proteinExistence type="predicted"/>
<dbReference type="AlphaFoldDB" id="A0A072ULR0"/>
<sequence>MLENLETLDLTYTMFYAMPKEICKLRKLRHFLGLSMSWIQLKDGLGGMTFLQTLREVYLCLQTCQTCCPSMSPTVIMKRNLKGAVCSLKKLKLFVIPELKMLPTCIQHLQKLQVLRVESMSVKFMQSIAPVKGKEYWIFKQVPFVETYG</sequence>
<dbReference type="Gene3D" id="3.80.10.10">
    <property type="entry name" value="Ribonuclease Inhibitor"/>
    <property type="match status" value="1"/>
</dbReference>
<reference evidence="1 3" key="1">
    <citation type="journal article" date="2011" name="Nature">
        <title>The Medicago genome provides insight into the evolution of rhizobial symbioses.</title>
        <authorList>
            <person name="Young N.D."/>
            <person name="Debelle F."/>
            <person name="Oldroyd G.E."/>
            <person name="Geurts R."/>
            <person name="Cannon S.B."/>
            <person name="Udvardi M.K."/>
            <person name="Benedito V.A."/>
            <person name="Mayer K.F."/>
            <person name="Gouzy J."/>
            <person name="Schoof H."/>
            <person name="Van de Peer Y."/>
            <person name="Proost S."/>
            <person name="Cook D.R."/>
            <person name="Meyers B.C."/>
            <person name="Spannagl M."/>
            <person name="Cheung F."/>
            <person name="De Mita S."/>
            <person name="Krishnakumar V."/>
            <person name="Gundlach H."/>
            <person name="Zhou S."/>
            <person name="Mudge J."/>
            <person name="Bharti A.K."/>
            <person name="Murray J.D."/>
            <person name="Naoumkina M.A."/>
            <person name="Rosen B."/>
            <person name="Silverstein K.A."/>
            <person name="Tang H."/>
            <person name="Rombauts S."/>
            <person name="Zhao P.X."/>
            <person name="Zhou P."/>
            <person name="Barbe V."/>
            <person name="Bardou P."/>
            <person name="Bechner M."/>
            <person name="Bellec A."/>
            <person name="Berger A."/>
            <person name="Berges H."/>
            <person name="Bidwell S."/>
            <person name="Bisseling T."/>
            <person name="Choisne N."/>
            <person name="Couloux A."/>
            <person name="Denny R."/>
            <person name="Deshpande S."/>
            <person name="Dai X."/>
            <person name="Doyle J.J."/>
            <person name="Dudez A.M."/>
            <person name="Farmer A.D."/>
            <person name="Fouteau S."/>
            <person name="Franken C."/>
            <person name="Gibelin C."/>
            <person name="Gish J."/>
            <person name="Goldstein S."/>
            <person name="Gonzalez A.J."/>
            <person name="Green P.J."/>
            <person name="Hallab A."/>
            <person name="Hartog M."/>
            <person name="Hua A."/>
            <person name="Humphray S.J."/>
            <person name="Jeong D.H."/>
            <person name="Jing Y."/>
            <person name="Jocker A."/>
            <person name="Kenton S.M."/>
            <person name="Kim D.J."/>
            <person name="Klee K."/>
            <person name="Lai H."/>
            <person name="Lang C."/>
            <person name="Lin S."/>
            <person name="Macmil S.L."/>
            <person name="Magdelenat G."/>
            <person name="Matthews L."/>
            <person name="McCorrison J."/>
            <person name="Monaghan E.L."/>
            <person name="Mun J.H."/>
            <person name="Najar F.Z."/>
            <person name="Nicholson C."/>
            <person name="Noirot C."/>
            <person name="O'Bleness M."/>
            <person name="Paule C.R."/>
            <person name="Poulain J."/>
            <person name="Prion F."/>
            <person name="Qin B."/>
            <person name="Qu C."/>
            <person name="Retzel E.F."/>
            <person name="Riddle C."/>
            <person name="Sallet E."/>
            <person name="Samain S."/>
            <person name="Samson N."/>
            <person name="Sanders I."/>
            <person name="Saurat O."/>
            <person name="Scarpelli C."/>
            <person name="Schiex T."/>
            <person name="Segurens B."/>
            <person name="Severin A.J."/>
            <person name="Sherrier D.J."/>
            <person name="Shi R."/>
            <person name="Sims S."/>
            <person name="Singer S.R."/>
            <person name="Sinharoy S."/>
            <person name="Sterck L."/>
            <person name="Viollet A."/>
            <person name="Wang B.B."/>
            <person name="Wang K."/>
            <person name="Wang M."/>
            <person name="Wang X."/>
            <person name="Warfsmann J."/>
            <person name="Weissenbach J."/>
            <person name="White D.D."/>
            <person name="White J.D."/>
            <person name="Wiley G.B."/>
            <person name="Wincker P."/>
            <person name="Xing Y."/>
            <person name="Yang L."/>
            <person name="Yao Z."/>
            <person name="Ying F."/>
            <person name="Zhai J."/>
            <person name="Zhou L."/>
            <person name="Zuber A."/>
            <person name="Denarie J."/>
            <person name="Dixon R.A."/>
            <person name="May G.D."/>
            <person name="Schwartz D.C."/>
            <person name="Rogers J."/>
            <person name="Quetier F."/>
            <person name="Town C.D."/>
            <person name="Roe B.A."/>
        </authorList>
    </citation>
    <scope>NUCLEOTIDE SEQUENCE [LARGE SCALE GENOMIC DNA]</scope>
    <source>
        <strain evidence="1">A17</strain>
        <strain evidence="2 3">cv. Jemalong A17</strain>
    </source>
</reference>
<dbReference type="EnsemblPlants" id="KEH30637">
    <property type="protein sequence ID" value="KEH30637"/>
    <property type="gene ID" value="MTR_4g077270"/>
</dbReference>
<name>A0A072ULR0_MEDTR</name>
<organism evidence="1 3">
    <name type="scientific">Medicago truncatula</name>
    <name type="common">Barrel medic</name>
    <name type="synonym">Medicago tribuloides</name>
    <dbReference type="NCBI Taxonomy" id="3880"/>
    <lineage>
        <taxon>Eukaryota</taxon>
        <taxon>Viridiplantae</taxon>
        <taxon>Streptophyta</taxon>
        <taxon>Embryophyta</taxon>
        <taxon>Tracheophyta</taxon>
        <taxon>Spermatophyta</taxon>
        <taxon>Magnoliopsida</taxon>
        <taxon>eudicotyledons</taxon>
        <taxon>Gunneridae</taxon>
        <taxon>Pentapetalae</taxon>
        <taxon>rosids</taxon>
        <taxon>fabids</taxon>
        <taxon>Fabales</taxon>
        <taxon>Fabaceae</taxon>
        <taxon>Papilionoideae</taxon>
        <taxon>50 kb inversion clade</taxon>
        <taxon>NPAAA clade</taxon>
        <taxon>Hologalegina</taxon>
        <taxon>IRL clade</taxon>
        <taxon>Trifolieae</taxon>
        <taxon>Medicago</taxon>
    </lineage>
</organism>
<dbReference type="Proteomes" id="UP000002051">
    <property type="component" value="Chromosome 4"/>
</dbReference>
<dbReference type="SUPFAM" id="SSF52047">
    <property type="entry name" value="RNI-like"/>
    <property type="match status" value="1"/>
</dbReference>
<evidence type="ECO:0000313" key="3">
    <source>
        <dbReference type="Proteomes" id="UP000002051"/>
    </source>
</evidence>
<reference evidence="2" key="3">
    <citation type="submission" date="2015-04" db="UniProtKB">
        <authorList>
            <consortium name="EnsemblPlants"/>
        </authorList>
    </citation>
    <scope>IDENTIFICATION</scope>
    <source>
        <strain evidence="2">cv. Jemalong A17</strain>
    </source>
</reference>
<dbReference type="InterPro" id="IPR032675">
    <property type="entry name" value="LRR_dom_sf"/>
</dbReference>
<gene>
    <name evidence="1" type="ordered locus">MTR_4g077270</name>
</gene>
<protein>
    <submittedName>
        <fullName evidence="1 2">Uncharacterized protein</fullName>
    </submittedName>
</protein>